<feature type="transmembrane region" description="Helical" evidence="1">
    <location>
        <begin position="15"/>
        <end position="33"/>
    </location>
</feature>
<keyword evidence="3" id="KW-1185">Reference proteome</keyword>
<dbReference type="Proteomes" id="UP000243629">
    <property type="component" value="Unassembled WGS sequence"/>
</dbReference>
<accession>A0A1I4TYV8</accession>
<sequence length="35" mass="3916">MSDPQETPPGFDKPTLFIIALALVSVSVWYLFFKG</sequence>
<protein>
    <submittedName>
        <fullName evidence="2">Uncharacterized protein</fullName>
    </submittedName>
</protein>
<dbReference type="EMBL" id="FOUI01000016">
    <property type="protein sequence ID" value="SFM81807.1"/>
    <property type="molecule type" value="Genomic_DNA"/>
</dbReference>
<name>A0A1I4TYV8_9GAMM</name>
<proteinExistence type="predicted"/>
<reference evidence="3" key="1">
    <citation type="submission" date="2016-10" db="EMBL/GenBank/DDBJ databases">
        <authorList>
            <person name="Varghese N."/>
            <person name="Submissions S."/>
        </authorList>
    </citation>
    <scope>NUCLEOTIDE SEQUENCE [LARGE SCALE GENOMIC DNA]</scope>
    <source>
        <strain evidence="3">DSM 24213</strain>
    </source>
</reference>
<evidence type="ECO:0000313" key="2">
    <source>
        <dbReference type="EMBL" id="SFM81807.1"/>
    </source>
</evidence>
<dbReference type="STRING" id="1720063.SAMN05216217_11694"/>
<organism evidence="2 3">
    <name type="scientific">Halopseudomonas yangmingensis</name>
    <dbReference type="NCBI Taxonomy" id="1720063"/>
    <lineage>
        <taxon>Bacteria</taxon>
        <taxon>Pseudomonadati</taxon>
        <taxon>Pseudomonadota</taxon>
        <taxon>Gammaproteobacteria</taxon>
        <taxon>Pseudomonadales</taxon>
        <taxon>Pseudomonadaceae</taxon>
        <taxon>Halopseudomonas</taxon>
    </lineage>
</organism>
<keyword evidence="1" id="KW-0812">Transmembrane</keyword>
<keyword evidence="1" id="KW-1133">Transmembrane helix</keyword>
<gene>
    <name evidence="2" type="ORF">SAMN05216217_11694</name>
</gene>
<keyword evidence="1" id="KW-0472">Membrane</keyword>
<dbReference type="AlphaFoldDB" id="A0A1I4TYV8"/>
<evidence type="ECO:0000313" key="3">
    <source>
        <dbReference type="Proteomes" id="UP000243629"/>
    </source>
</evidence>
<evidence type="ECO:0000256" key="1">
    <source>
        <dbReference type="SAM" id="Phobius"/>
    </source>
</evidence>